<evidence type="ECO:0000313" key="1">
    <source>
        <dbReference type="EMBL" id="SDA03727.1"/>
    </source>
</evidence>
<organism evidence="1 2">
    <name type="scientific">Microbotryum saponariae</name>
    <dbReference type="NCBI Taxonomy" id="289078"/>
    <lineage>
        <taxon>Eukaryota</taxon>
        <taxon>Fungi</taxon>
        <taxon>Dikarya</taxon>
        <taxon>Basidiomycota</taxon>
        <taxon>Pucciniomycotina</taxon>
        <taxon>Microbotryomycetes</taxon>
        <taxon>Microbotryales</taxon>
        <taxon>Microbotryaceae</taxon>
        <taxon>Microbotryum</taxon>
    </lineage>
</organism>
<accession>A0A2X0NF26</accession>
<name>A0A2X0NF26_9BASI</name>
<dbReference type="Proteomes" id="UP000249723">
    <property type="component" value="Unassembled WGS sequence"/>
</dbReference>
<dbReference type="EMBL" id="FMWP01000138">
    <property type="protein sequence ID" value="SDA03727.1"/>
    <property type="molecule type" value="Genomic_DNA"/>
</dbReference>
<proteinExistence type="predicted"/>
<sequence>MGEKDIECGLKKGERENETKALDSIRLQAVYQAESESINVRVCSLKGRESCCD</sequence>
<keyword evidence="2" id="KW-1185">Reference proteome</keyword>
<dbReference type="AlphaFoldDB" id="A0A2X0NF26"/>
<evidence type="ECO:0000313" key="2">
    <source>
        <dbReference type="Proteomes" id="UP000249723"/>
    </source>
</evidence>
<gene>
    <name evidence="1" type="ORF">BZ3500_MVSOF-1268-A1-R1_CHR11-1G03167</name>
</gene>
<reference evidence="2" key="1">
    <citation type="submission" date="2016-10" db="EMBL/GenBank/DDBJ databases">
        <authorList>
            <person name="Jeantristanb JTB J.-T."/>
            <person name="Ricardo R."/>
        </authorList>
    </citation>
    <scope>NUCLEOTIDE SEQUENCE [LARGE SCALE GENOMIC DNA]</scope>
</reference>
<protein>
    <submittedName>
        <fullName evidence="1">BZ3500_MvSof-1268-A1-R1_Chr11-1g03167 protein</fullName>
    </submittedName>
</protein>